<keyword evidence="3" id="KW-1185">Reference proteome</keyword>
<feature type="region of interest" description="Disordered" evidence="1">
    <location>
        <begin position="193"/>
        <end position="216"/>
    </location>
</feature>
<dbReference type="AlphaFoldDB" id="A0A1M2W7R4"/>
<dbReference type="Proteomes" id="UP000184267">
    <property type="component" value="Unassembled WGS sequence"/>
</dbReference>
<evidence type="ECO:0000256" key="1">
    <source>
        <dbReference type="SAM" id="MobiDB-lite"/>
    </source>
</evidence>
<evidence type="ECO:0000313" key="3">
    <source>
        <dbReference type="Proteomes" id="UP000184267"/>
    </source>
</evidence>
<sequence length="268" mass="30015">MTPSELLELEAMEYVPLSVVSLESPTAALARLERAPMLAFAAPPYCWLDVGTPVHLHLERTPRYFTGPCGCSRIRPSQDSLAIRGWIEEERVRTDREVVYVVKNEERDAPIQRAFILFGSRLGVPPPPNATGAGQRNATAALEVAAESLRRGPGPCGPLERWTLESWTRTEQMEWMRESSRMRANNELLRGSRGMEEERARQGARTMNLGQPRESQGDCAAAVQPYTMWETYGGAGMSREAKAEEDGIRNYGCPIVVRPRKRMDGPRD</sequence>
<evidence type="ECO:0000313" key="2">
    <source>
        <dbReference type="EMBL" id="OJT15894.1"/>
    </source>
</evidence>
<dbReference type="EMBL" id="MNAD01000085">
    <property type="protein sequence ID" value="OJT15894.1"/>
    <property type="molecule type" value="Genomic_DNA"/>
</dbReference>
<gene>
    <name evidence="2" type="ORF">TRAPUB_14215</name>
</gene>
<name>A0A1M2W7R4_TRAPU</name>
<organism evidence="2 3">
    <name type="scientific">Trametes pubescens</name>
    <name type="common">White-rot fungus</name>
    <dbReference type="NCBI Taxonomy" id="154538"/>
    <lineage>
        <taxon>Eukaryota</taxon>
        <taxon>Fungi</taxon>
        <taxon>Dikarya</taxon>
        <taxon>Basidiomycota</taxon>
        <taxon>Agaricomycotina</taxon>
        <taxon>Agaricomycetes</taxon>
        <taxon>Polyporales</taxon>
        <taxon>Polyporaceae</taxon>
        <taxon>Trametes</taxon>
    </lineage>
</organism>
<reference evidence="2 3" key="1">
    <citation type="submission" date="2016-10" db="EMBL/GenBank/DDBJ databases">
        <title>Genome sequence of the basidiomycete white-rot fungus Trametes pubescens.</title>
        <authorList>
            <person name="Makela M.R."/>
            <person name="Granchi Z."/>
            <person name="Peng M."/>
            <person name="De Vries R.P."/>
            <person name="Grigoriev I."/>
            <person name="Riley R."/>
            <person name="Hilden K."/>
        </authorList>
    </citation>
    <scope>NUCLEOTIDE SEQUENCE [LARGE SCALE GENOMIC DNA]</scope>
    <source>
        <strain evidence="2 3">FBCC735</strain>
    </source>
</reference>
<accession>A0A1M2W7R4</accession>
<proteinExistence type="predicted"/>
<protein>
    <submittedName>
        <fullName evidence="2">Uncharacterized protein</fullName>
    </submittedName>
</protein>
<dbReference type="OMA" id="NEDPHAR"/>
<comment type="caution">
    <text evidence="2">The sequence shown here is derived from an EMBL/GenBank/DDBJ whole genome shotgun (WGS) entry which is preliminary data.</text>
</comment>